<evidence type="ECO:0000256" key="4">
    <source>
        <dbReference type="ARBA" id="ARBA00022679"/>
    </source>
</evidence>
<reference evidence="10 11" key="1">
    <citation type="submission" date="2021-01" db="EMBL/GenBank/DDBJ databases">
        <title>Belnapia mucosa sp. nov. and Belnapia arida sp. nov., isolated from the Tabernas Desert (Almeria, Spain).</title>
        <authorList>
            <person name="Molina-Menor E."/>
            <person name="Vidal-Verdu A."/>
            <person name="Calonge A."/>
            <person name="Satari L."/>
            <person name="Pereto J."/>
            <person name="Porcar M."/>
        </authorList>
    </citation>
    <scope>NUCLEOTIDE SEQUENCE [LARGE SCALE GENOMIC DNA]</scope>
    <source>
        <strain evidence="10 11">T18</strain>
    </source>
</reference>
<evidence type="ECO:0000256" key="3">
    <source>
        <dbReference type="ARBA" id="ARBA00022553"/>
    </source>
</evidence>
<dbReference type="EC" id="2.7.13.3" evidence="2"/>
<dbReference type="PROSITE" id="PS50109">
    <property type="entry name" value="HIS_KIN"/>
    <property type="match status" value="1"/>
</dbReference>
<dbReference type="InterPro" id="IPR050428">
    <property type="entry name" value="TCS_sensor_his_kinase"/>
</dbReference>
<dbReference type="Gene3D" id="3.30.565.10">
    <property type="entry name" value="Histidine kinase-like ATPase, C-terminal domain"/>
    <property type="match status" value="1"/>
</dbReference>
<keyword evidence="11" id="KW-1185">Reference proteome</keyword>
<feature type="transmembrane region" description="Helical" evidence="8">
    <location>
        <begin position="20"/>
        <end position="38"/>
    </location>
</feature>
<dbReference type="InterPro" id="IPR036890">
    <property type="entry name" value="HATPase_C_sf"/>
</dbReference>
<keyword evidence="8" id="KW-0472">Membrane</keyword>
<protein>
    <recommendedName>
        <fullName evidence="2">histidine kinase</fullName>
        <ecNumber evidence="2">2.7.13.3</ecNumber>
    </recommendedName>
</protein>
<dbReference type="InterPro" id="IPR005467">
    <property type="entry name" value="His_kinase_dom"/>
</dbReference>
<dbReference type="EMBL" id="JAETWB010000017">
    <property type="protein sequence ID" value="MBL6080763.1"/>
    <property type="molecule type" value="Genomic_DNA"/>
</dbReference>
<evidence type="ECO:0000256" key="7">
    <source>
        <dbReference type="ARBA" id="ARBA00022989"/>
    </source>
</evidence>
<dbReference type="PANTHER" id="PTHR45436">
    <property type="entry name" value="SENSOR HISTIDINE KINASE YKOH"/>
    <property type="match status" value="1"/>
</dbReference>
<dbReference type="InterPro" id="IPR003661">
    <property type="entry name" value="HisK_dim/P_dom"/>
</dbReference>
<sequence>MIRLDALDPRRWPLAVRVPLIVAVLVAGVALATGQAVLSRLARDQERHLSELASAFLDGLATAVQPAAARADIWEAFDALDRARARYGALRPMLFAVLLPDGTVLASAEPRSIPSGTRLAAALAAQADAAAAAGRPVLDADAATAVLARDLAEGDVPVGRIVAQADIGPLLAERRAVVRTLVLANGAFALVFAAAGVLLVRHLLAPADLVRRRLTEAARSGRPVPVDETVGIGPEHAALLAAWNQAAAASAEREAMAARLAKEERHAQVGRLAAAMAHEVNNPLGGLITAVDTLSDHGDDPEVRAEALGLLRRGLGDIRNVVRAGLATWRGAASTVALAAQDFDDLRLLVRHEVARRGLTLDWRNELSGEVAVDRTLARQVALNLLLNAATASPPHGTLRFRASELHGGGAVVEVTDAGPGLPPAVEALLHARDGPPPEDGGLGLWTAVRLVRSLGGRIVRLPSDTGTRLVAELPAAPAPMEAVHAL</sequence>
<evidence type="ECO:0000256" key="5">
    <source>
        <dbReference type="ARBA" id="ARBA00022692"/>
    </source>
</evidence>
<evidence type="ECO:0000256" key="8">
    <source>
        <dbReference type="SAM" id="Phobius"/>
    </source>
</evidence>
<name>A0ABS1U7X6_9PROT</name>
<dbReference type="RefSeq" id="WP_202833994.1">
    <property type="nucleotide sequence ID" value="NZ_JAETWB010000017.1"/>
</dbReference>
<dbReference type="PANTHER" id="PTHR45436:SF5">
    <property type="entry name" value="SENSOR HISTIDINE KINASE TRCS"/>
    <property type="match status" value="1"/>
</dbReference>
<feature type="domain" description="Histidine kinase" evidence="9">
    <location>
        <begin position="275"/>
        <end position="478"/>
    </location>
</feature>
<keyword evidence="7 8" id="KW-1133">Transmembrane helix</keyword>
<dbReference type="InterPro" id="IPR036097">
    <property type="entry name" value="HisK_dim/P_sf"/>
</dbReference>
<dbReference type="Pfam" id="PF02518">
    <property type="entry name" value="HATPase_c"/>
    <property type="match status" value="1"/>
</dbReference>
<dbReference type="GO" id="GO:0016301">
    <property type="term" value="F:kinase activity"/>
    <property type="evidence" value="ECO:0007669"/>
    <property type="project" value="UniProtKB-KW"/>
</dbReference>
<keyword evidence="4" id="KW-0808">Transferase</keyword>
<dbReference type="CDD" id="cd00082">
    <property type="entry name" value="HisKA"/>
    <property type="match status" value="1"/>
</dbReference>
<dbReference type="SUPFAM" id="SSF47384">
    <property type="entry name" value="Homodimeric domain of signal transducing histidine kinase"/>
    <property type="match status" value="1"/>
</dbReference>
<dbReference type="SMART" id="SM00387">
    <property type="entry name" value="HATPase_c"/>
    <property type="match status" value="1"/>
</dbReference>
<comment type="caution">
    <text evidence="10">The sequence shown here is derived from an EMBL/GenBank/DDBJ whole genome shotgun (WGS) entry which is preliminary data.</text>
</comment>
<evidence type="ECO:0000256" key="6">
    <source>
        <dbReference type="ARBA" id="ARBA00022777"/>
    </source>
</evidence>
<evidence type="ECO:0000256" key="1">
    <source>
        <dbReference type="ARBA" id="ARBA00000085"/>
    </source>
</evidence>
<keyword evidence="6 10" id="KW-0418">Kinase</keyword>
<keyword evidence="3" id="KW-0597">Phosphoprotein</keyword>
<evidence type="ECO:0000259" key="9">
    <source>
        <dbReference type="PROSITE" id="PS50109"/>
    </source>
</evidence>
<gene>
    <name evidence="10" type="ORF">JMJ56_22360</name>
</gene>
<evidence type="ECO:0000256" key="2">
    <source>
        <dbReference type="ARBA" id="ARBA00012438"/>
    </source>
</evidence>
<organism evidence="10 11">
    <name type="scientific">Belnapia arida</name>
    <dbReference type="NCBI Taxonomy" id="2804533"/>
    <lineage>
        <taxon>Bacteria</taxon>
        <taxon>Pseudomonadati</taxon>
        <taxon>Pseudomonadota</taxon>
        <taxon>Alphaproteobacteria</taxon>
        <taxon>Acetobacterales</taxon>
        <taxon>Roseomonadaceae</taxon>
        <taxon>Belnapia</taxon>
    </lineage>
</organism>
<accession>A0ABS1U7X6</accession>
<dbReference type="SMART" id="SM00388">
    <property type="entry name" value="HisKA"/>
    <property type="match status" value="1"/>
</dbReference>
<keyword evidence="5 8" id="KW-0812">Transmembrane</keyword>
<dbReference type="Proteomes" id="UP000660885">
    <property type="component" value="Unassembled WGS sequence"/>
</dbReference>
<comment type="catalytic activity">
    <reaction evidence="1">
        <text>ATP + protein L-histidine = ADP + protein N-phospho-L-histidine.</text>
        <dbReference type="EC" id="2.7.13.3"/>
    </reaction>
</comment>
<evidence type="ECO:0000313" key="11">
    <source>
        <dbReference type="Proteomes" id="UP000660885"/>
    </source>
</evidence>
<evidence type="ECO:0000313" key="10">
    <source>
        <dbReference type="EMBL" id="MBL6080763.1"/>
    </source>
</evidence>
<dbReference type="Gene3D" id="1.10.287.130">
    <property type="match status" value="1"/>
</dbReference>
<dbReference type="Pfam" id="PF00512">
    <property type="entry name" value="HisKA"/>
    <property type="match status" value="1"/>
</dbReference>
<proteinExistence type="predicted"/>
<dbReference type="InterPro" id="IPR003594">
    <property type="entry name" value="HATPase_dom"/>
</dbReference>
<feature type="transmembrane region" description="Helical" evidence="8">
    <location>
        <begin position="181"/>
        <end position="204"/>
    </location>
</feature>
<dbReference type="SUPFAM" id="SSF55874">
    <property type="entry name" value="ATPase domain of HSP90 chaperone/DNA topoisomerase II/histidine kinase"/>
    <property type="match status" value="1"/>
</dbReference>